<dbReference type="HOGENOM" id="CLU_2483888_0_0_1"/>
<dbReference type="InParanoid" id="I3EE61"/>
<dbReference type="AlphaFoldDB" id="I3EE61"/>
<name>I3EE61_NEMP3</name>
<feature type="transmembrane region" description="Helical" evidence="1">
    <location>
        <begin position="12"/>
        <end position="33"/>
    </location>
</feature>
<dbReference type="EMBL" id="GL870882">
    <property type="protein sequence ID" value="EIJ87508.1"/>
    <property type="molecule type" value="Genomic_DNA"/>
</dbReference>
<dbReference type="Proteomes" id="UP000002872">
    <property type="component" value="Unassembled WGS sequence"/>
</dbReference>
<organism evidence="2 3">
    <name type="scientific">Nematocida parisii (strain ERTm3)</name>
    <name type="common">Nematode killer fungus</name>
    <dbReference type="NCBI Taxonomy" id="935791"/>
    <lineage>
        <taxon>Eukaryota</taxon>
        <taxon>Fungi</taxon>
        <taxon>Fungi incertae sedis</taxon>
        <taxon>Microsporidia</taxon>
        <taxon>Nematocida</taxon>
    </lineage>
</organism>
<protein>
    <submittedName>
        <fullName evidence="2">Uncharacterized protein</fullName>
    </submittedName>
</protein>
<accession>I3EE61</accession>
<feature type="transmembrane region" description="Helical" evidence="1">
    <location>
        <begin position="39"/>
        <end position="60"/>
    </location>
</feature>
<proteinExistence type="predicted"/>
<feature type="transmembrane region" description="Helical" evidence="1">
    <location>
        <begin position="67"/>
        <end position="86"/>
    </location>
</feature>
<reference evidence="2" key="1">
    <citation type="submission" date="2011-01" db="EMBL/GenBank/DDBJ databases">
        <title>The Genome Sequence of Nematocida parisii strain ERTm3.</title>
        <authorList>
            <consortium name="The Broad Institute Genome Sequencing Platform"/>
            <consortium name="The Broad Institute Genome Sequencing Center for Infectious Disease"/>
            <person name="Cuomo C."/>
            <person name="Troemel E."/>
            <person name="Young S.K."/>
            <person name="Zeng Q."/>
            <person name="Gargeya S."/>
            <person name="Fitzgerald M."/>
            <person name="Haas B."/>
            <person name="Abouelleil A."/>
            <person name="Alvarado L."/>
            <person name="Arachchi H.M."/>
            <person name="Berlin A."/>
            <person name="Chapman S.B."/>
            <person name="Gearin G."/>
            <person name="Goldberg J."/>
            <person name="Griggs A."/>
            <person name="Gujja S."/>
            <person name="Hansen M."/>
            <person name="Heiman D."/>
            <person name="Howarth C."/>
            <person name="Larimer J."/>
            <person name="Lui A."/>
            <person name="MacDonald P.J.P."/>
            <person name="McCowen C."/>
            <person name="Montmayeur A."/>
            <person name="Murphy C."/>
            <person name="Neiman D."/>
            <person name="Pearson M."/>
            <person name="Priest M."/>
            <person name="Roberts A."/>
            <person name="Saif S."/>
            <person name="Shea T."/>
            <person name="Sisk P."/>
            <person name="Stolte C."/>
            <person name="Sykes S."/>
            <person name="Wortman J."/>
            <person name="Nusbaum C."/>
            <person name="Birren B."/>
        </authorList>
    </citation>
    <scope>NUCLEOTIDE SEQUENCE</scope>
    <source>
        <strain evidence="2">ERTm3</strain>
    </source>
</reference>
<gene>
    <name evidence="2" type="ORF">NEQG_02389</name>
</gene>
<evidence type="ECO:0000256" key="1">
    <source>
        <dbReference type="SAM" id="Phobius"/>
    </source>
</evidence>
<evidence type="ECO:0000313" key="3">
    <source>
        <dbReference type="Proteomes" id="UP000002872"/>
    </source>
</evidence>
<keyword evidence="1" id="KW-0472">Membrane</keyword>
<keyword evidence="1" id="KW-1133">Transmembrane helix</keyword>
<dbReference type="VEuPathDB" id="MicrosporidiaDB:NEQG_02389"/>
<keyword evidence="3" id="KW-1185">Reference proteome</keyword>
<dbReference type="OrthoDB" id="10344987at2759"/>
<keyword evidence="1" id="KW-0812">Transmembrane</keyword>
<evidence type="ECO:0000313" key="2">
    <source>
        <dbReference type="EMBL" id="EIJ87508.1"/>
    </source>
</evidence>
<sequence>MVTVQLTRLNSYEIIPICHLVLIGHILLPTAIYLSGFTFMQIFGILTVYYMGIFALSLFISQIYLEYTLACLIFVWGWMCVCHILSI</sequence>